<dbReference type="PANTHER" id="PTHR30204">
    <property type="entry name" value="REDOX-CYCLING DRUG-SENSING TRANSCRIPTIONAL ACTIVATOR SOXR"/>
    <property type="match status" value="1"/>
</dbReference>
<dbReference type="GO" id="GO:0003677">
    <property type="term" value="F:DNA binding"/>
    <property type="evidence" value="ECO:0007669"/>
    <property type="project" value="UniProtKB-KW"/>
</dbReference>
<dbReference type="InterPro" id="IPR000551">
    <property type="entry name" value="MerR-type_HTH_dom"/>
</dbReference>
<keyword evidence="3" id="KW-0804">Transcription</keyword>
<evidence type="ECO:0000313" key="5">
    <source>
        <dbReference type="EMBL" id="AYW49928.1"/>
    </source>
</evidence>
<protein>
    <submittedName>
        <fullName evidence="5">MerR family transcriptional regulator</fullName>
    </submittedName>
</protein>
<sequence length="138" mass="16064">MLRSKDVAEMLDISISTIRYYEKIGIIPPIERNANGYRIYTNSTLNWIYLMKSLKNAGLSIESLLEFSRLSQVEGPERNKQKQVLKDQLNEIDGKIAEMQRVRNLLSYKIETYDDHLAKFQSGDLTSETAEKLWEVNF</sequence>
<dbReference type="EMBL" id="CP027768">
    <property type="protein sequence ID" value="AYW49928.1"/>
    <property type="molecule type" value="Genomic_DNA"/>
</dbReference>
<dbReference type="AlphaFoldDB" id="A0A3G5FIH7"/>
<dbReference type="InterPro" id="IPR009061">
    <property type="entry name" value="DNA-bd_dom_put_sf"/>
</dbReference>
<dbReference type="PANTHER" id="PTHR30204:SF98">
    <property type="entry name" value="HTH-TYPE TRANSCRIPTIONAL REGULATOR ADHR"/>
    <property type="match status" value="1"/>
</dbReference>
<dbReference type="Pfam" id="PF00376">
    <property type="entry name" value="MerR"/>
    <property type="match status" value="1"/>
</dbReference>
<keyword evidence="2" id="KW-0238">DNA-binding</keyword>
<dbReference type="InterPro" id="IPR015358">
    <property type="entry name" value="Tscrpt_reg_MerR_DNA-bd"/>
</dbReference>
<dbReference type="SMART" id="SM00422">
    <property type="entry name" value="HTH_MERR"/>
    <property type="match status" value="1"/>
</dbReference>
<gene>
    <name evidence="5" type="ORF">C7H83_05320</name>
</gene>
<dbReference type="PROSITE" id="PS50937">
    <property type="entry name" value="HTH_MERR_2"/>
    <property type="match status" value="1"/>
</dbReference>
<accession>A0A3G5FIH7</accession>
<dbReference type="CDD" id="cd01109">
    <property type="entry name" value="HTH_YyaN"/>
    <property type="match status" value="1"/>
</dbReference>
<feature type="domain" description="HTH merR-type" evidence="4">
    <location>
        <begin position="1"/>
        <end position="70"/>
    </location>
</feature>
<organism evidence="5 6">
    <name type="scientific">Tetragenococcus halophilus</name>
    <name type="common">Pediococcus halophilus</name>
    <dbReference type="NCBI Taxonomy" id="51669"/>
    <lineage>
        <taxon>Bacteria</taxon>
        <taxon>Bacillati</taxon>
        <taxon>Bacillota</taxon>
        <taxon>Bacilli</taxon>
        <taxon>Lactobacillales</taxon>
        <taxon>Enterococcaceae</taxon>
        <taxon>Tetragenococcus</taxon>
    </lineage>
</organism>
<dbReference type="SUPFAM" id="SSF46955">
    <property type="entry name" value="Putative DNA-binding domain"/>
    <property type="match status" value="1"/>
</dbReference>
<evidence type="ECO:0000256" key="3">
    <source>
        <dbReference type="ARBA" id="ARBA00023163"/>
    </source>
</evidence>
<name>A0A3G5FIH7_TETHA</name>
<reference evidence="5 6" key="1">
    <citation type="journal article" date="2012" name="Int. J. Syst. Evol. Microbiol.">
        <title>Characterization of Tetragenococcus strains from sugar thick juice reveals a novel species, Tetragenococcus osmophilus sp. nov., and divides Tetragenococcus halophilus into two subspecies, T. halophilus subsp. halophilus subsp. nov. and T. halophilus subsp. flandriensis subsp. nov.</title>
        <authorList>
            <person name="Juste A."/>
            <person name="Van Trappen S."/>
            <person name="Verreth C."/>
            <person name="Cleenwerck I."/>
            <person name="De Vos P."/>
            <person name="Lievens B."/>
            <person name="Willems K.A."/>
        </authorList>
    </citation>
    <scope>NUCLEOTIDE SEQUENCE [LARGE SCALE GENOMIC DNA]</scope>
    <source>
        <strain evidence="5 6">LMG 26042</strain>
    </source>
</reference>
<evidence type="ECO:0000256" key="2">
    <source>
        <dbReference type="ARBA" id="ARBA00023125"/>
    </source>
</evidence>
<evidence type="ECO:0000259" key="4">
    <source>
        <dbReference type="PROSITE" id="PS50937"/>
    </source>
</evidence>
<dbReference type="Proteomes" id="UP000280475">
    <property type="component" value="Chromosome"/>
</dbReference>
<proteinExistence type="predicted"/>
<dbReference type="InterPro" id="IPR047057">
    <property type="entry name" value="MerR_fam"/>
</dbReference>
<evidence type="ECO:0000256" key="1">
    <source>
        <dbReference type="ARBA" id="ARBA00023015"/>
    </source>
</evidence>
<dbReference type="GO" id="GO:0003700">
    <property type="term" value="F:DNA-binding transcription factor activity"/>
    <property type="evidence" value="ECO:0007669"/>
    <property type="project" value="InterPro"/>
</dbReference>
<dbReference type="Gene3D" id="1.10.1660.10">
    <property type="match status" value="1"/>
</dbReference>
<dbReference type="RefSeq" id="WP_103892243.1">
    <property type="nucleotide sequence ID" value="NZ_CP027768.1"/>
</dbReference>
<dbReference type="Pfam" id="PF09278">
    <property type="entry name" value="MerR-DNA-bind"/>
    <property type="match status" value="1"/>
</dbReference>
<evidence type="ECO:0000313" key="6">
    <source>
        <dbReference type="Proteomes" id="UP000280475"/>
    </source>
</evidence>
<keyword evidence="1" id="KW-0805">Transcription regulation</keyword>